<dbReference type="EMBL" id="PUGF01000039">
    <property type="protein sequence ID" value="PRC90666.1"/>
    <property type="molecule type" value="Genomic_DNA"/>
</dbReference>
<evidence type="ECO:0000313" key="2">
    <source>
        <dbReference type="Proteomes" id="UP000237839"/>
    </source>
</evidence>
<organism evidence="1 2">
    <name type="scientific">Solimicrobium silvestre</name>
    <dbReference type="NCBI Taxonomy" id="2099400"/>
    <lineage>
        <taxon>Bacteria</taxon>
        <taxon>Pseudomonadati</taxon>
        <taxon>Pseudomonadota</taxon>
        <taxon>Betaproteobacteria</taxon>
        <taxon>Burkholderiales</taxon>
        <taxon>Oxalobacteraceae</taxon>
        <taxon>Solimicrobium</taxon>
    </lineage>
</organism>
<dbReference type="Pfam" id="PF11162">
    <property type="entry name" value="DUF2946"/>
    <property type="match status" value="1"/>
</dbReference>
<comment type="caution">
    <text evidence="1">The sequence shown here is derived from an EMBL/GenBank/DDBJ whole genome shotgun (WGS) entry which is preliminary data.</text>
</comment>
<dbReference type="OrthoDB" id="8536886at2"/>
<dbReference type="Proteomes" id="UP000237839">
    <property type="component" value="Unassembled WGS sequence"/>
</dbReference>
<dbReference type="RefSeq" id="WP_105534337.1">
    <property type="nucleotide sequence ID" value="NZ_PUGF01000039.1"/>
</dbReference>
<name>A0A2S9GSJ3_9BURK</name>
<protein>
    <recommendedName>
        <fullName evidence="3">DUF2946 domain-containing protein</fullName>
    </recommendedName>
</protein>
<gene>
    <name evidence="1" type="ORF">S2091_4616</name>
</gene>
<evidence type="ECO:0000313" key="1">
    <source>
        <dbReference type="EMBL" id="PRC90666.1"/>
    </source>
</evidence>
<proteinExistence type="predicted"/>
<accession>A0A2S9GSJ3</accession>
<keyword evidence="2" id="KW-1185">Reference proteome</keyword>
<sequence>MFWHTSHHSNAKKYTNWLASLVICALLWQALVPSIAFARSELNPRLWDEICSAYGNRSTTDLSKIGQSAPTNTTHHADCPLCLSSFTDIILGTPLATPEFHLLTVSEISYIASSTSYSITRLVGPEARGPPFFN</sequence>
<reference evidence="1 2" key="1">
    <citation type="submission" date="2018-02" db="EMBL/GenBank/DDBJ databases">
        <title>Solimicrobium silvestre gen. nov., sp. nov., isolated from alpine forest soil.</title>
        <authorList>
            <person name="Margesin R."/>
            <person name="Albuquerque L."/>
            <person name="Zhang D.-C."/>
            <person name="Froufe H.J.C."/>
            <person name="Severino R."/>
            <person name="Roxo I."/>
            <person name="Egas C."/>
            <person name="Da Costa M.S."/>
        </authorList>
    </citation>
    <scope>NUCLEOTIDE SEQUENCE [LARGE SCALE GENOMIC DNA]</scope>
    <source>
        <strain evidence="1 2">S20-91</strain>
    </source>
</reference>
<evidence type="ECO:0008006" key="3">
    <source>
        <dbReference type="Google" id="ProtNLM"/>
    </source>
</evidence>
<dbReference type="AlphaFoldDB" id="A0A2S9GSJ3"/>
<dbReference type="InterPro" id="IPR021333">
    <property type="entry name" value="DUF2946"/>
</dbReference>